<accession>A0ACB9CDN0</accession>
<sequence length="136" mass="16059">MKESKKKLSVEFNFQVRRVISENESSFMHECDYILRNNCSLQDKEWRLVPNEVRLPLRHKQTENAQKKVMARGKRKLDSGNGSKSTLRYHLERGQDLDSSSGQLETWRLTHWDAEKGWISVDADEAYVSLLDQFYH</sequence>
<evidence type="ECO:0000313" key="2">
    <source>
        <dbReference type="Proteomes" id="UP001056120"/>
    </source>
</evidence>
<dbReference type="EMBL" id="CM042038">
    <property type="protein sequence ID" value="KAI3732366.1"/>
    <property type="molecule type" value="Genomic_DNA"/>
</dbReference>
<keyword evidence="2" id="KW-1185">Reference proteome</keyword>
<protein>
    <submittedName>
        <fullName evidence="1">Uncharacterized protein</fullName>
    </submittedName>
</protein>
<dbReference type="Proteomes" id="UP001056120">
    <property type="component" value="Linkage Group LG21"/>
</dbReference>
<evidence type="ECO:0000313" key="1">
    <source>
        <dbReference type="EMBL" id="KAI3732366.1"/>
    </source>
</evidence>
<reference evidence="1 2" key="2">
    <citation type="journal article" date="2022" name="Mol. Ecol. Resour.">
        <title>The genomes of chicory, endive, great burdock and yacon provide insights into Asteraceae paleo-polyploidization history and plant inulin production.</title>
        <authorList>
            <person name="Fan W."/>
            <person name="Wang S."/>
            <person name="Wang H."/>
            <person name="Wang A."/>
            <person name="Jiang F."/>
            <person name="Liu H."/>
            <person name="Zhao H."/>
            <person name="Xu D."/>
            <person name="Zhang Y."/>
        </authorList>
    </citation>
    <scope>NUCLEOTIDE SEQUENCE [LARGE SCALE GENOMIC DNA]</scope>
    <source>
        <strain evidence="2">cv. Yunnan</strain>
        <tissue evidence="1">Leaves</tissue>
    </source>
</reference>
<organism evidence="1 2">
    <name type="scientific">Smallanthus sonchifolius</name>
    <dbReference type="NCBI Taxonomy" id="185202"/>
    <lineage>
        <taxon>Eukaryota</taxon>
        <taxon>Viridiplantae</taxon>
        <taxon>Streptophyta</taxon>
        <taxon>Embryophyta</taxon>
        <taxon>Tracheophyta</taxon>
        <taxon>Spermatophyta</taxon>
        <taxon>Magnoliopsida</taxon>
        <taxon>eudicotyledons</taxon>
        <taxon>Gunneridae</taxon>
        <taxon>Pentapetalae</taxon>
        <taxon>asterids</taxon>
        <taxon>campanulids</taxon>
        <taxon>Asterales</taxon>
        <taxon>Asteraceae</taxon>
        <taxon>Asteroideae</taxon>
        <taxon>Heliantheae alliance</taxon>
        <taxon>Millerieae</taxon>
        <taxon>Smallanthus</taxon>
    </lineage>
</organism>
<reference evidence="2" key="1">
    <citation type="journal article" date="2022" name="Mol. Ecol. Resour.">
        <title>The genomes of chicory, endive, great burdock and yacon provide insights into Asteraceae palaeo-polyploidization history and plant inulin production.</title>
        <authorList>
            <person name="Fan W."/>
            <person name="Wang S."/>
            <person name="Wang H."/>
            <person name="Wang A."/>
            <person name="Jiang F."/>
            <person name="Liu H."/>
            <person name="Zhao H."/>
            <person name="Xu D."/>
            <person name="Zhang Y."/>
        </authorList>
    </citation>
    <scope>NUCLEOTIDE SEQUENCE [LARGE SCALE GENOMIC DNA]</scope>
    <source>
        <strain evidence="2">cv. Yunnan</strain>
    </source>
</reference>
<comment type="caution">
    <text evidence="1">The sequence shown here is derived from an EMBL/GenBank/DDBJ whole genome shotgun (WGS) entry which is preliminary data.</text>
</comment>
<name>A0ACB9CDN0_9ASTR</name>
<proteinExistence type="predicted"/>
<gene>
    <name evidence="1" type="ORF">L1987_63570</name>
</gene>